<evidence type="ECO:0000313" key="3">
    <source>
        <dbReference type="Proteomes" id="UP000016567"/>
    </source>
</evidence>
<sequence>MNKNMRKLPKITEEFKQQQQQAVLDAEVIYEFEQLLERKYPFIDVIPFVILILAATWGSFYEPFVAWVSIPTFLIVWLTYKASGNPNIEQKVTITQKGIIVSELELIPEGYFTILRATGYIVALICIVSVFYFGPMILIGAGAGALMSFQFTGAQNEPKVRATPFNDNLDYVLSIINGRNFKNGILGYTHTFSNRDNYPQDVRNFFSFHYSATSQQQAKMRELISREINIIFEEDLTHI</sequence>
<dbReference type="Proteomes" id="UP000016567">
    <property type="component" value="Unassembled WGS sequence"/>
</dbReference>
<name>U3AAI1_9VIBR</name>
<dbReference type="STRING" id="1219077.VAZ01S_056_00130"/>
<gene>
    <name evidence="2" type="ORF">VAZ01S_056_00130</name>
</gene>
<dbReference type="RefSeq" id="WP_021710677.1">
    <property type="nucleotide sequence ID" value="NZ_BATL01000056.1"/>
</dbReference>
<keyword evidence="3" id="KW-1185">Reference proteome</keyword>
<evidence type="ECO:0000256" key="1">
    <source>
        <dbReference type="SAM" id="Phobius"/>
    </source>
</evidence>
<comment type="caution">
    <text evidence="2">The sequence shown here is derived from an EMBL/GenBank/DDBJ whole genome shotgun (WGS) entry which is preliminary data.</text>
</comment>
<evidence type="ECO:0000313" key="2">
    <source>
        <dbReference type="EMBL" id="GAD76931.1"/>
    </source>
</evidence>
<keyword evidence="1" id="KW-0472">Membrane</keyword>
<keyword evidence="1" id="KW-0812">Transmembrane</keyword>
<organism evidence="2 3">
    <name type="scientific">Vibrio azureus NBRC 104587</name>
    <dbReference type="NCBI Taxonomy" id="1219077"/>
    <lineage>
        <taxon>Bacteria</taxon>
        <taxon>Pseudomonadati</taxon>
        <taxon>Pseudomonadota</taxon>
        <taxon>Gammaproteobacteria</taxon>
        <taxon>Vibrionales</taxon>
        <taxon>Vibrionaceae</taxon>
        <taxon>Vibrio</taxon>
    </lineage>
</organism>
<proteinExistence type="predicted"/>
<feature type="transmembrane region" description="Helical" evidence="1">
    <location>
        <begin position="120"/>
        <end position="149"/>
    </location>
</feature>
<reference evidence="2 3" key="1">
    <citation type="submission" date="2013-09" db="EMBL/GenBank/DDBJ databases">
        <title>Whole genome shotgun sequence of Vibrio azureus NBRC 104587.</title>
        <authorList>
            <person name="Isaki S."/>
            <person name="Hosoyama A."/>
            <person name="Numata M."/>
            <person name="Hashimoto M."/>
            <person name="Hosoyama Y."/>
            <person name="Tsuchikane K."/>
            <person name="Noguchi M."/>
            <person name="Hirakata S."/>
            <person name="Ichikawa N."/>
            <person name="Ohji S."/>
            <person name="Yamazoe A."/>
            <person name="Fujita N."/>
        </authorList>
    </citation>
    <scope>NUCLEOTIDE SEQUENCE [LARGE SCALE GENOMIC DNA]</scope>
    <source>
        <strain evidence="2 3">NBRC 104587</strain>
    </source>
</reference>
<dbReference type="EMBL" id="BATL01000056">
    <property type="protein sequence ID" value="GAD76931.1"/>
    <property type="molecule type" value="Genomic_DNA"/>
</dbReference>
<dbReference type="AlphaFoldDB" id="U3AAI1"/>
<accession>U3AAI1</accession>
<keyword evidence="1" id="KW-1133">Transmembrane helix</keyword>
<protein>
    <submittedName>
        <fullName evidence="2">Uncharacterized protein</fullName>
    </submittedName>
</protein>